<dbReference type="RefSeq" id="WP_377457651.1">
    <property type="nucleotide sequence ID" value="NZ_JBHLUB010000001.1"/>
</dbReference>
<dbReference type="SUPFAM" id="SSF69500">
    <property type="entry name" value="DTD-like"/>
    <property type="match status" value="1"/>
</dbReference>
<comment type="catalytic activity">
    <reaction evidence="2">
        <text>glycyl-tRNA(Ala) + H2O = tRNA(Ala) + glycine + H(+)</text>
        <dbReference type="Rhea" id="RHEA:53744"/>
        <dbReference type="Rhea" id="RHEA-COMP:9657"/>
        <dbReference type="Rhea" id="RHEA-COMP:13640"/>
        <dbReference type="ChEBI" id="CHEBI:15377"/>
        <dbReference type="ChEBI" id="CHEBI:15378"/>
        <dbReference type="ChEBI" id="CHEBI:57305"/>
        <dbReference type="ChEBI" id="CHEBI:78442"/>
        <dbReference type="ChEBI" id="CHEBI:78522"/>
    </reaction>
</comment>
<comment type="domain">
    <text evidence="2">A Gly-cisPro motif from one monomer fits into the active site of the other monomer to allow specific chiral rejection of L-amino acids.</text>
</comment>
<dbReference type="Proteomes" id="UP001589862">
    <property type="component" value="Unassembled WGS sequence"/>
</dbReference>
<organism evidence="3 4">
    <name type="scientific">Micrococcoides hystricis</name>
    <dbReference type="NCBI Taxonomy" id="1572761"/>
    <lineage>
        <taxon>Bacteria</taxon>
        <taxon>Bacillati</taxon>
        <taxon>Actinomycetota</taxon>
        <taxon>Actinomycetes</taxon>
        <taxon>Micrococcales</taxon>
        <taxon>Micrococcaceae</taxon>
        <taxon>Micrococcoides</taxon>
    </lineage>
</organism>
<keyword evidence="2" id="KW-0820">tRNA-binding</keyword>
<name>A0ABV6P7N9_9MICC</name>
<dbReference type="HAMAP" id="MF_00518">
    <property type="entry name" value="Deacylase_Dtd"/>
    <property type="match status" value="1"/>
</dbReference>
<dbReference type="PANTHER" id="PTHR10472">
    <property type="entry name" value="D-TYROSYL-TRNA TYR DEACYLASE"/>
    <property type="match status" value="1"/>
</dbReference>
<dbReference type="EC" id="3.1.1.96" evidence="2"/>
<dbReference type="GO" id="GO:0051499">
    <property type="term" value="F:D-aminoacyl-tRNA deacylase activity"/>
    <property type="evidence" value="ECO:0007669"/>
    <property type="project" value="UniProtKB-EC"/>
</dbReference>
<feature type="short sequence motif" description="Gly-cisPro motif, important for rejection of L-amino acids" evidence="2">
    <location>
        <begin position="147"/>
        <end position="148"/>
    </location>
</feature>
<sequence length="164" mass="17595">MRALIQRVSHAHVDVIDDGELTDPEVPRRRVGTIGAGLLILVASTPDDDAAVAEALAEKIFQQRILHDEKSLASTGADALIISQFTLYADARRGRRPSYSAAAPGHLAEPVYEAFCAALTERVTAAGGTVAYGEFGAMMEVSSTNAGPYSLWLDTEELNRPRRG</sequence>
<comment type="caution">
    <text evidence="3">The sequence shown here is derived from an EMBL/GenBank/DDBJ whole genome shotgun (WGS) entry which is preliminary data.</text>
</comment>
<keyword evidence="2" id="KW-0963">Cytoplasm</keyword>
<dbReference type="EMBL" id="JBHLUB010000001">
    <property type="protein sequence ID" value="MFC0581093.1"/>
    <property type="molecule type" value="Genomic_DNA"/>
</dbReference>
<evidence type="ECO:0000256" key="1">
    <source>
        <dbReference type="ARBA" id="ARBA00009673"/>
    </source>
</evidence>
<comment type="subunit">
    <text evidence="2">Homodimer.</text>
</comment>
<dbReference type="Pfam" id="PF02580">
    <property type="entry name" value="Tyr_Deacylase"/>
    <property type="match status" value="1"/>
</dbReference>
<comment type="function">
    <text evidence="2">An aminoacyl-tRNA editing enzyme that deacylates mischarged D-aminoacyl-tRNAs. Also deacylates mischarged glycyl-tRNA(Ala), protecting cells against glycine mischarging by AlaRS. Acts via tRNA-based rather than protein-based catalysis; rejects L-amino acids rather than detecting D-amino acids in the active site. By recycling D-aminoacyl-tRNA to D-amino acids and free tRNA molecules, this enzyme counteracts the toxicity associated with the formation of D-aminoacyl-tRNA entities in vivo and helps enforce protein L-homochirality.</text>
</comment>
<evidence type="ECO:0000313" key="3">
    <source>
        <dbReference type="EMBL" id="MFC0581093.1"/>
    </source>
</evidence>
<comment type="similarity">
    <text evidence="1 2">Belongs to the DTD family.</text>
</comment>
<proteinExistence type="inferred from homology"/>
<dbReference type="EC" id="3.1.1.-" evidence="2"/>
<dbReference type="Gene3D" id="3.50.80.10">
    <property type="entry name" value="D-tyrosyl-tRNA(Tyr) deacylase"/>
    <property type="match status" value="1"/>
</dbReference>
<keyword evidence="2" id="KW-0694">RNA-binding</keyword>
<evidence type="ECO:0000256" key="2">
    <source>
        <dbReference type="HAMAP-Rule" id="MF_00518"/>
    </source>
</evidence>
<gene>
    <name evidence="2 3" type="primary">dtd</name>
    <name evidence="3" type="ORF">ACFFFR_01640</name>
</gene>
<reference evidence="3 4" key="1">
    <citation type="submission" date="2024-09" db="EMBL/GenBank/DDBJ databases">
        <authorList>
            <person name="Sun Q."/>
            <person name="Mori K."/>
        </authorList>
    </citation>
    <scope>NUCLEOTIDE SEQUENCE [LARGE SCALE GENOMIC DNA]</scope>
    <source>
        <strain evidence="3 4">NCAIM B.02604</strain>
    </source>
</reference>
<dbReference type="InterPro" id="IPR023509">
    <property type="entry name" value="DTD-like_sf"/>
</dbReference>
<comment type="catalytic activity">
    <reaction evidence="2">
        <text>a D-aminoacyl-tRNA + H2O = a tRNA + a D-alpha-amino acid + H(+)</text>
        <dbReference type="Rhea" id="RHEA:13953"/>
        <dbReference type="Rhea" id="RHEA-COMP:10123"/>
        <dbReference type="Rhea" id="RHEA-COMP:10124"/>
        <dbReference type="ChEBI" id="CHEBI:15377"/>
        <dbReference type="ChEBI" id="CHEBI:15378"/>
        <dbReference type="ChEBI" id="CHEBI:59871"/>
        <dbReference type="ChEBI" id="CHEBI:78442"/>
        <dbReference type="ChEBI" id="CHEBI:79333"/>
        <dbReference type="EC" id="3.1.1.96"/>
    </reaction>
</comment>
<evidence type="ECO:0000313" key="4">
    <source>
        <dbReference type="Proteomes" id="UP001589862"/>
    </source>
</evidence>
<keyword evidence="2 3" id="KW-0378">Hydrolase</keyword>
<dbReference type="PANTHER" id="PTHR10472:SF5">
    <property type="entry name" value="D-AMINOACYL-TRNA DEACYLASE 1"/>
    <property type="match status" value="1"/>
</dbReference>
<keyword evidence="4" id="KW-1185">Reference proteome</keyword>
<comment type="subcellular location">
    <subcellularLocation>
        <location evidence="2">Cytoplasm</location>
    </subcellularLocation>
</comment>
<dbReference type="InterPro" id="IPR003732">
    <property type="entry name" value="Daa-tRNA_deacyls_DTD"/>
</dbReference>
<dbReference type="NCBIfam" id="TIGR00256">
    <property type="entry name" value="D-aminoacyl-tRNA deacylase"/>
    <property type="match status" value="1"/>
</dbReference>
<accession>A0ABV6P7N9</accession>
<protein>
    <recommendedName>
        <fullName evidence="2">D-aminoacyl-tRNA deacylase</fullName>
        <shortName evidence="2">DTD</shortName>
        <ecNumber evidence="2">3.1.1.96</ecNumber>
    </recommendedName>
    <alternativeName>
        <fullName evidence="2">Gly-tRNA(Ala) deacylase</fullName>
        <ecNumber evidence="2">3.1.1.-</ecNumber>
    </alternativeName>
</protein>